<dbReference type="InterPro" id="IPR023393">
    <property type="entry name" value="START-like_dom_sf"/>
</dbReference>
<dbReference type="RefSeq" id="XP_004360261.1">
    <property type="nucleotide sequence ID" value="XM_004360204.1"/>
</dbReference>
<sequence>MDQQQQQETFKKERLKLWTQSLQSRFELNTDINNSKKWVAIQLQNNNQNNQNNQNNNNDSIIKYWKSNRDDLNSVNSKFEIIIEKNPINVSHFIADQTKYCYWNRLLTDCSLVCDLIDSSLAKSFQHSALMYAKPSVRLPGRDVCFMKYIGPHPTIEDGFVVSLKSVSTPLCPPTADNTRMSIDYGFSIEPFSDNGLEYSRVTICLGIDFKNAKAQVGPLDNWTTHYIQDYQTHSIQLVEKLKIFSEMETNNPTLTIQQQKNSKKKKKPTNKEQQSTSTLSPPPPPPLPTTTSSDLKSMKKIIFIDNNNIFHKKKKAGHKGQFSNDIDVEEIDQFTSFKKIFESPFFSINPHQKCQNITNWVNSPAAEEFINSNQSINQNITYKSTIYPFQEMNNIFGFNHINNNINNNNLLTSTTTTTTTSSSFFFFFYYYNK</sequence>
<evidence type="ECO:0000313" key="3">
    <source>
        <dbReference type="Proteomes" id="UP000007797"/>
    </source>
</evidence>
<organism evidence="2 3">
    <name type="scientific">Cavenderia fasciculata</name>
    <name type="common">Slime mold</name>
    <name type="synonym">Dictyostelium fasciculatum</name>
    <dbReference type="NCBI Taxonomy" id="261658"/>
    <lineage>
        <taxon>Eukaryota</taxon>
        <taxon>Amoebozoa</taxon>
        <taxon>Evosea</taxon>
        <taxon>Eumycetozoa</taxon>
        <taxon>Dictyostelia</taxon>
        <taxon>Acytosteliales</taxon>
        <taxon>Cavenderiaceae</taxon>
        <taxon>Cavenderia</taxon>
    </lineage>
</organism>
<name>F4PPU7_CACFS</name>
<evidence type="ECO:0008006" key="4">
    <source>
        <dbReference type="Google" id="ProtNLM"/>
    </source>
</evidence>
<dbReference type="SUPFAM" id="SSF55961">
    <property type="entry name" value="Bet v1-like"/>
    <property type="match status" value="1"/>
</dbReference>
<dbReference type="Gene3D" id="3.30.530.20">
    <property type="match status" value="1"/>
</dbReference>
<dbReference type="Proteomes" id="UP000007797">
    <property type="component" value="Unassembled WGS sequence"/>
</dbReference>
<evidence type="ECO:0000313" key="2">
    <source>
        <dbReference type="EMBL" id="EGG22410.1"/>
    </source>
</evidence>
<proteinExistence type="predicted"/>
<dbReference type="AlphaFoldDB" id="F4PPU7"/>
<keyword evidence="3" id="KW-1185">Reference proteome</keyword>
<evidence type="ECO:0000256" key="1">
    <source>
        <dbReference type="SAM" id="MobiDB-lite"/>
    </source>
</evidence>
<reference evidence="3" key="1">
    <citation type="journal article" date="2011" name="Genome Res.">
        <title>Phylogeny-wide analysis of social amoeba genomes highlights ancient origins for complex intercellular communication.</title>
        <authorList>
            <person name="Heidel A.J."/>
            <person name="Lawal H.M."/>
            <person name="Felder M."/>
            <person name="Schilde C."/>
            <person name="Helps N.R."/>
            <person name="Tunggal B."/>
            <person name="Rivero F."/>
            <person name="John U."/>
            <person name="Schleicher M."/>
            <person name="Eichinger L."/>
            <person name="Platzer M."/>
            <person name="Noegel A.A."/>
            <person name="Schaap P."/>
            <person name="Gloeckner G."/>
        </authorList>
    </citation>
    <scope>NUCLEOTIDE SEQUENCE [LARGE SCALE GENOMIC DNA]</scope>
    <source>
        <strain evidence="3">SH3</strain>
    </source>
</reference>
<dbReference type="KEGG" id="dfa:DFA_04531"/>
<accession>F4PPU7</accession>
<protein>
    <recommendedName>
        <fullName evidence="4">START domain-containing protein</fullName>
    </recommendedName>
</protein>
<feature type="region of interest" description="Disordered" evidence="1">
    <location>
        <begin position="253"/>
        <end position="294"/>
    </location>
</feature>
<dbReference type="EMBL" id="GL883009">
    <property type="protein sequence ID" value="EGG22410.1"/>
    <property type="molecule type" value="Genomic_DNA"/>
</dbReference>
<dbReference type="OrthoDB" id="10519350at2759"/>
<gene>
    <name evidence="2" type="ORF">DFA_04531</name>
</gene>
<dbReference type="GeneID" id="14874477"/>